<accession>A0AAP0B4X5</accession>
<gene>
    <name evidence="3" type="ORF">KSP39_PZI017812</name>
</gene>
<dbReference type="Proteomes" id="UP001418222">
    <property type="component" value="Unassembled WGS sequence"/>
</dbReference>
<proteinExistence type="predicted"/>
<evidence type="ECO:0000313" key="4">
    <source>
        <dbReference type="Proteomes" id="UP001418222"/>
    </source>
</evidence>
<dbReference type="AlphaFoldDB" id="A0AAP0B4X5"/>
<dbReference type="EMBL" id="JBBWWQ010000015">
    <property type="protein sequence ID" value="KAK8928443.1"/>
    <property type="molecule type" value="Genomic_DNA"/>
</dbReference>
<evidence type="ECO:0000256" key="2">
    <source>
        <dbReference type="SAM" id="MobiDB-lite"/>
    </source>
</evidence>
<feature type="region of interest" description="Disordered" evidence="2">
    <location>
        <begin position="1"/>
        <end position="27"/>
    </location>
</feature>
<evidence type="ECO:0000313" key="3">
    <source>
        <dbReference type="EMBL" id="KAK8928443.1"/>
    </source>
</evidence>
<keyword evidence="1" id="KW-0175">Coiled coil</keyword>
<keyword evidence="4" id="KW-1185">Reference proteome</keyword>
<protein>
    <submittedName>
        <fullName evidence="3">Uncharacterized protein</fullName>
    </submittedName>
</protein>
<reference evidence="3 4" key="1">
    <citation type="journal article" date="2022" name="Nat. Plants">
        <title>Genomes of leafy and leafless Platanthera orchids illuminate the evolution of mycoheterotrophy.</title>
        <authorList>
            <person name="Li M.H."/>
            <person name="Liu K.W."/>
            <person name="Li Z."/>
            <person name="Lu H.C."/>
            <person name="Ye Q.L."/>
            <person name="Zhang D."/>
            <person name="Wang J.Y."/>
            <person name="Li Y.F."/>
            <person name="Zhong Z.M."/>
            <person name="Liu X."/>
            <person name="Yu X."/>
            <person name="Liu D.K."/>
            <person name="Tu X.D."/>
            <person name="Liu B."/>
            <person name="Hao Y."/>
            <person name="Liao X.Y."/>
            <person name="Jiang Y.T."/>
            <person name="Sun W.H."/>
            <person name="Chen J."/>
            <person name="Chen Y.Q."/>
            <person name="Ai Y."/>
            <person name="Zhai J.W."/>
            <person name="Wu S.S."/>
            <person name="Zhou Z."/>
            <person name="Hsiao Y.Y."/>
            <person name="Wu W.L."/>
            <person name="Chen Y.Y."/>
            <person name="Lin Y.F."/>
            <person name="Hsu J.L."/>
            <person name="Li C.Y."/>
            <person name="Wang Z.W."/>
            <person name="Zhao X."/>
            <person name="Zhong W.Y."/>
            <person name="Ma X.K."/>
            <person name="Ma L."/>
            <person name="Huang J."/>
            <person name="Chen G.Z."/>
            <person name="Huang M.Z."/>
            <person name="Huang L."/>
            <person name="Peng D.H."/>
            <person name="Luo Y.B."/>
            <person name="Zou S.Q."/>
            <person name="Chen S.P."/>
            <person name="Lan S."/>
            <person name="Tsai W.C."/>
            <person name="Van de Peer Y."/>
            <person name="Liu Z.J."/>
        </authorList>
    </citation>
    <scope>NUCLEOTIDE SEQUENCE [LARGE SCALE GENOMIC DNA]</scope>
    <source>
        <strain evidence="3">Lor287</strain>
    </source>
</reference>
<organism evidence="3 4">
    <name type="scientific">Platanthera zijinensis</name>
    <dbReference type="NCBI Taxonomy" id="2320716"/>
    <lineage>
        <taxon>Eukaryota</taxon>
        <taxon>Viridiplantae</taxon>
        <taxon>Streptophyta</taxon>
        <taxon>Embryophyta</taxon>
        <taxon>Tracheophyta</taxon>
        <taxon>Spermatophyta</taxon>
        <taxon>Magnoliopsida</taxon>
        <taxon>Liliopsida</taxon>
        <taxon>Asparagales</taxon>
        <taxon>Orchidaceae</taxon>
        <taxon>Orchidoideae</taxon>
        <taxon>Orchideae</taxon>
        <taxon>Orchidinae</taxon>
        <taxon>Platanthera</taxon>
    </lineage>
</organism>
<comment type="caution">
    <text evidence="3">The sequence shown here is derived from an EMBL/GenBank/DDBJ whole genome shotgun (WGS) entry which is preliminary data.</text>
</comment>
<feature type="coiled-coil region" evidence="1">
    <location>
        <begin position="27"/>
        <end position="54"/>
    </location>
</feature>
<feature type="compositionally biased region" description="Polar residues" evidence="2">
    <location>
        <begin position="9"/>
        <end position="22"/>
    </location>
</feature>
<name>A0AAP0B4X5_9ASPA</name>
<sequence>MAPKRRVTRSTPQSEGESSGAQSDAVVASLRQSNEALSRQLVEVQSQIQSLVAVVAGLVPRAQDPAGGAADPAPLVPPAPVMPFVAVPPKMTFISQFQRLQPPTYDGRADFMVLDDW</sequence>
<evidence type="ECO:0000256" key="1">
    <source>
        <dbReference type="SAM" id="Coils"/>
    </source>
</evidence>